<protein>
    <recommendedName>
        <fullName evidence="2">Peptidase C1A papain C-terminal domain-containing protein</fullName>
    </recommendedName>
</protein>
<feature type="non-terminal residue" evidence="1">
    <location>
        <position position="1"/>
    </location>
</feature>
<dbReference type="Gene3D" id="3.90.70.10">
    <property type="entry name" value="Cysteine proteinases"/>
    <property type="match status" value="1"/>
</dbReference>
<reference evidence="1" key="1">
    <citation type="journal article" date="2014" name="Front. Microbiol.">
        <title>High frequency of phylogenetically diverse reductive dehalogenase-homologous genes in deep subseafloor sedimentary metagenomes.</title>
        <authorList>
            <person name="Kawai M."/>
            <person name="Futagami T."/>
            <person name="Toyoda A."/>
            <person name="Takaki Y."/>
            <person name="Nishi S."/>
            <person name="Hori S."/>
            <person name="Arai W."/>
            <person name="Tsubouchi T."/>
            <person name="Morono Y."/>
            <person name="Uchiyama I."/>
            <person name="Ito T."/>
            <person name="Fujiyama A."/>
            <person name="Inagaki F."/>
            <person name="Takami H."/>
        </authorList>
    </citation>
    <scope>NUCLEOTIDE SEQUENCE</scope>
    <source>
        <strain evidence="1">Expedition CK06-06</strain>
    </source>
</reference>
<name>X1K075_9ZZZZ</name>
<sequence>VETTGALLIRNSWGTGWGDKGYGWLPYEYVLRGLAIDWWSLLKNEWIDTKKFGT</sequence>
<dbReference type="InterPro" id="IPR038765">
    <property type="entry name" value="Papain-like_cys_pep_sf"/>
</dbReference>
<dbReference type="EMBL" id="BARU01048956">
    <property type="protein sequence ID" value="GAI00422.1"/>
    <property type="molecule type" value="Genomic_DNA"/>
</dbReference>
<dbReference type="SUPFAM" id="SSF54001">
    <property type="entry name" value="Cysteine proteinases"/>
    <property type="match status" value="1"/>
</dbReference>
<evidence type="ECO:0008006" key="2">
    <source>
        <dbReference type="Google" id="ProtNLM"/>
    </source>
</evidence>
<organism evidence="1">
    <name type="scientific">marine sediment metagenome</name>
    <dbReference type="NCBI Taxonomy" id="412755"/>
    <lineage>
        <taxon>unclassified sequences</taxon>
        <taxon>metagenomes</taxon>
        <taxon>ecological metagenomes</taxon>
    </lineage>
</organism>
<proteinExistence type="predicted"/>
<gene>
    <name evidence="1" type="ORF">S03H2_72424</name>
</gene>
<evidence type="ECO:0000313" key="1">
    <source>
        <dbReference type="EMBL" id="GAI00422.1"/>
    </source>
</evidence>
<accession>X1K075</accession>
<dbReference type="AlphaFoldDB" id="X1K075"/>
<comment type="caution">
    <text evidence="1">The sequence shown here is derived from an EMBL/GenBank/DDBJ whole genome shotgun (WGS) entry which is preliminary data.</text>
</comment>